<keyword evidence="2" id="KW-0472">Membrane</keyword>
<name>A0ABV3PCF1_9ACTN</name>
<feature type="domain" description="SAF" evidence="3">
    <location>
        <begin position="71"/>
        <end position="133"/>
    </location>
</feature>
<gene>
    <name evidence="4" type="ORF">AB1207_21440</name>
</gene>
<feature type="region of interest" description="Disordered" evidence="1">
    <location>
        <begin position="1"/>
        <end position="38"/>
    </location>
</feature>
<feature type="compositionally biased region" description="Low complexity" evidence="1">
    <location>
        <begin position="10"/>
        <end position="32"/>
    </location>
</feature>
<keyword evidence="5" id="KW-1185">Reference proteome</keyword>
<keyword evidence="2" id="KW-1133">Transmembrane helix</keyword>
<keyword evidence="2" id="KW-0812">Transmembrane</keyword>
<accession>A0ABV3PCF1</accession>
<protein>
    <submittedName>
        <fullName evidence="4">SAF domain-containing protein</fullName>
    </submittedName>
</protein>
<dbReference type="CDD" id="cd11614">
    <property type="entry name" value="SAF_CpaB_FlgA_like"/>
    <property type="match status" value="1"/>
</dbReference>
<organism evidence="4 5">
    <name type="scientific">Kineococcus endophyticus</name>
    <dbReference type="NCBI Taxonomy" id="1181883"/>
    <lineage>
        <taxon>Bacteria</taxon>
        <taxon>Bacillati</taxon>
        <taxon>Actinomycetota</taxon>
        <taxon>Actinomycetes</taxon>
        <taxon>Kineosporiales</taxon>
        <taxon>Kineosporiaceae</taxon>
        <taxon>Kineococcus</taxon>
    </lineage>
</organism>
<evidence type="ECO:0000313" key="5">
    <source>
        <dbReference type="Proteomes" id="UP001555826"/>
    </source>
</evidence>
<proteinExistence type="predicted"/>
<comment type="caution">
    <text evidence="4">The sequence shown here is derived from an EMBL/GenBank/DDBJ whole genome shotgun (WGS) entry which is preliminary data.</text>
</comment>
<dbReference type="InterPro" id="IPR013974">
    <property type="entry name" value="SAF"/>
</dbReference>
<feature type="transmembrane region" description="Helical" evidence="2">
    <location>
        <begin position="44"/>
        <end position="64"/>
    </location>
</feature>
<evidence type="ECO:0000259" key="3">
    <source>
        <dbReference type="SMART" id="SM00858"/>
    </source>
</evidence>
<evidence type="ECO:0000256" key="2">
    <source>
        <dbReference type="SAM" id="Phobius"/>
    </source>
</evidence>
<evidence type="ECO:0000256" key="1">
    <source>
        <dbReference type="SAM" id="MobiDB-lite"/>
    </source>
</evidence>
<dbReference type="EMBL" id="JBFNQN010000017">
    <property type="protein sequence ID" value="MEW9267321.1"/>
    <property type="molecule type" value="Genomic_DNA"/>
</dbReference>
<sequence>MPTASRSLPHARVPAAPAGPAAIASARPATGPRLPGPVRERRPVLTALGLVLVVAGALGSAVVVHRTGERVDVLVARDDIAPGQLVTAADLRTARVAADGAAVVPADALQNFVGTHATTRIPADTLVNRTMFLAGGTVPAGSAVVGVVVRPEQRPTAPLVAGDVVRAYLVAADGATTVSGQPAGTVLLEAARVVGGSTPDSPSLGAGDVTASGAGDVSLLVPEADAASVVAAAAAGQVALVRLAGATVPTVDLAGS</sequence>
<dbReference type="Pfam" id="PF08666">
    <property type="entry name" value="SAF"/>
    <property type="match status" value="1"/>
</dbReference>
<dbReference type="SMART" id="SM00858">
    <property type="entry name" value="SAF"/>
    <property type="match status" value="1"/>
</dbReference>
<dbReference type="Proteomes" id="UP001555826">
    <property type="component" value="Unassembled WGS sequence"/>
</dbReference>
<reference evidence="4 5" key="1">
    <citation type="submission" date="2024-07" db="EMBL/GenBank/DDBJ databases">
        <authorList>
            <person name="Thanompreechachai J."/>
            <person name="Duangmal K."/>
        </authorList>
    </citation>
    <scope>NUCLEOTIDE SEQUENCE [LARGE SCALE GENOMIC DNA]</scope>
    <source>
        <strain evidence="4 5">KCTC 19886</strain>
    </source>
</reference>
<evidence type="ECO:0000313" key="4">
    <source>
        <dbReference type="EMBL" id="MEW9267321.1"/>
    </source>
</evidence>
<dbReference type="RefSeq" id="WP_367640608.1">
    <property type="nucleotide sequence ID" value="NZ_JBFNQN010000017.1"/>
</dbReference>
<dbReference type="Gene3D" id="3.90.1210.10">
    <property type="entry name" value="Antifreeze-like/N-acetylneuraminic acid synthase C-terminal domain"/>
    <property type="match status" value="1"/>
</dbReference>